<dbReference type="RefSeq" id="WP_102612635.1">
    <property type="nucleotide sequence ID" value="NZ_CADIKD010000007.1"/>
</dbReference>
<dbReference type="EMBL" id="PNYB01000034">
    <property type="protein sequence ID" value="PMS16580.1"/>
    <property type="molecule type" value="Genomic_DNA"/>
</dbReference>
<organism evidence="3 4">
    <name type="scientific">Trinickia soli</name>
    <dbReference type="NCBI Taxonomy" id="380675"/>
    <lineage>
        <taxon>Bacteria</taxon>
        <taxon>Pseudomonadati</taxon>
        <taxon>Pseudomonadota</taxon>
        <taxon>Betaproteobacteria</taxon>
        <taxon>Burkholderiales</taxon>
        <taxon>Burkholderiaceae</taxon>
        <taxon>Trinickia</taxon>
    </lineage>
</organism>
<evidence type="ECO:0000313" key="4">
    <source>
        <dbReference type="Proteomes" id="UP000235347"/>
    </source>
</evidence>
<gene>
    <name evidence="3" type="ORF">C0Z19_25580</name>
</gene>
<protein>
    <submittedName>
        <fullName evidence="3">Uncharacterized protein</fullName>
    </submittedName>
</protein>
<sequence>MAVNIPTLPPVPASIDLGLPEPSKAPAAGQGLRSSALPSAGGQLDNLKTLGRRGGSGSAKSAAKYDATPEPSTGQARGDGKAEPDRQPPPLPPAGTSGNGPRLTREPSFSDWMTRSVPRAAPEHDDWAELDDIFRRQPDANQGGMDTSKQSLIDTPQAPLRKKPARTATDPLDDIVAHHTKVAAGLQRAINTANRIASGPSPISWGTALLSTFTQKGKRRVANALSARYAELKGLAGEMEQLLQQSESNKLGAAPQDKLRSYEKAIRADWAAFQTQRVRPQAQRLLSAIQAELSSLQSELAKLSKQLR</sequence>
<evidence type="ECO:0000313" key="3">
    <source>
        <dbReference type="EMBL" id="PMS16580.1"/>
    </source>
</evidence>
<accession>A0A2N7VHG0</accession>
<keyword evidence="4" id="KW-1185">Reference proteome</keyword>
<feature type="coiled-coil region" evidence="1">
    <location>
        <begin position="279"/>
        <end position="306"/>
    </location>
</feature>
<proteinExistence type="predicted"/>
<reference evidence="3 4" key="1">
    <citation type="submission" date="2018-01" db="EMBL/GenBank/DDBJ databases">
        <title>Whole genome analyses suggest that Burkholderia sensu lato contains two further novel genera in the rhizoxinica-symbiotica group Mycetohabitans gen. nov., and Trinickia gen. nov.: implications for the evolution of diazotrophy and nodulation in the Burkholderiaceae.</title>
        <authorList>
            <person name="Estrada-de los Santos P."/>
            <person name="Palmer M."/>
            <person name="Chavez-Ramirez B."/>
            <person name="Beukes C."/>
            <person name="Steenkamp E.T."/>
            <person name="Hirsch A.M."/>
            <person name="Manyaka P."/>
            <person name="Maluk M."/>
            <person name="Lafos M."/>
            <person name="Crook M."/>
            <person name="Gross E."/>
            <person name="Simon M.F."/>
            <person name="Bueno dos Reis Junior F."/>
            <person name="Poole P.S."/>
            <person name="Venter S.N."/>
            <person name="James E.K."/>
        </authorList>
    </citation>
    <scope>NUCLEOTIDE SEQUENCE [LARGE SCALE GENOMIC DNA]</scope>
    <source>
        <strain evidence="3 4">GP25-8</strain>
    </source>
</reference>
<dbReference type="AlphaFoldDB" id="A0A2N7VHG0"/>
<evidence type="ECO:0000256" key="2">
    <source>
        <dbReference type="SAM" id="MobiDB-lite"/>
    </source>
</evidence>
<evidence type="ECO:0000256" key="1">
    <source>
        <dbReference type="SAM" id="Coils"/>
    </source>
</evidence>
<keyword evidence="1" id="KW-0175">Coiled coil</keyword>
<name>A0A2N7VHG0_9BURK</name>
<dbReference type="Proteomes" id="UP000235347">
    <property type="component" value="Unassembled WGS sequence"/>
</dbReference>
<feature type="region of interest" description="Disordered" evidence="2">
    <location>
        <begin position="1"/>
        <end position="111"/>
    </location>
</feature>
<comment type="caution">
    <text evidence="3">The sequence shown here is derived from an EMBL/GenBank/DDBJ whole genome shotgun (WGS) entry which is preliminary data.</text>
</comment>